<dbReference type="SUPFAM" id="SSF51905">
    <property type="entry name" value="FAD/NAD(P)-binding domain"/>
    <property type="match status" value="1"/>
</dbReference>
<dbReference type="GO" id="GO:0016614">
    <property type="term" value="F:oxidoreductase activity, acting on CH-OH group of donors"/>
    <property type="evidence" value="ECO:0007669"/>
    <property type="project" value="InterPro"/>
</dbReference>
<evidence type="ECO:0000259" key="6">
    <source>
        <dbReference type="Pfam" id="PF00732"/>
    </source>
</evidence>
<dbReference type="KEGG" id="rgr:FZ934_22500"/>
<evidence type="ECO:0000256" key="1">
    <source>
        <dbReference type="ARBA" id="ARBA00001974"/>
    </source>
</evidence>
<keyword evidence="9" id="KW-1185">Reference proteome</keyword>
<geneLocation type="plasmid" evidence="8 9">
    <name>unnamed</name>
</geneLocation>
<dbReference type="InterPro" id="IPR036188">
    <property type="entry name" value="FAD/NAD-bd_sf"/>
</dbReference>
<evidence type="ECO:0000259" key="7">
    <source>
        <dbReference type="Pfam" id="PF05199"/>
    </source>
</evidence>
<keyword evidence="5" id="KW-0560">Oxidoreductase</keyword>
<dbReference type="PANTHER" id="PTHR42784:SF1">
    <property type="entry name" value="PYRANOSE 2-OXIDASE"/>
    <property type="match status" value="1"/>
</dbReference>
<dbReference type="InterPro" id="IPR051473">
    <property type="entry name" value="P2Ox-like"/>
</dbReference>
<evidence type="ECO:0000256" key="2">
    <source>
        <dbReference type="ARBA" id="ARBA00010790"/>
    </source>
</evidence>
<evidence type="ECO:0008006" key="10">
    <source>
        <dbReference type="Google" id="ProtNLM"/>
    </source>
</evidence>
<accession>A0A5Q0CCE7</accession>
<feature type="domain" description="Glucose-methanol-choline oxidoreductase N-terminal" evidence="6">
    <location>
        <begin position="226"/>
        <end position="304"/>
    </location>
</feature>
<keyword evidence="8" id="KW-0614">Plasmid</keyword>
<proteinExistence type="inferred from homology"/>
<dbReference type="PANTHER" id="PTHR42784">
    <property type="entry name" value="PYRANOSE 2-OXIDASE"/>
    <property type="match status" value="1"/>
</dbReference>
<evidence type="ECO:0000256" key="3">
    <source>
        <dbReference type="ARBA" id="ARBA00022630"/>
    </source>
</evidence>
<dbReference type="InterPro" id="IPR007867">
    <property type="entry name" value="GMC_OxRtase_C"/>
</dbReference>
<dbReference type="SUPFAM" id="SSF54373">
    <property type="entry name" value="FAD-linked reductases, C-terminal domain"/>
    <property type="match status" value="1"/>
</dbReference>
<dbReference type="InterPro" id="IPR000172">
    <property type="entry name" value="GMC_OxRdtase_N"/>
</dbReference>
<name>A0A5Q0CCE7_9HYPH</name>
<organism evidence="8 9">
    <name type="scientific">Rhizobium grahamii</name>
    <dbReference type="NCBI Taxonomy" id="1120045"/>
    <lineage>
        <taxon>Bacteria</taxon>
        <taxon>Pseudomonadati</taxon>
        <taxon>Pseudomonadota</taxon>
        <taxon>Alphaproteobacteria</taxon>
        <taxon>Hyphomicrobiales</taxon>
        <taxon>Rhizobiaceae</taxon>
        <taxon>Rhizobium/Agrobacterium group</taxon>
        <taxon>Rhizobium</taxon>
    </lineage>
</organism>
<feature type="domain" description="Glucose-methanol-choline oxidoreductase C-terminal" evidence="7">
    <location>
        <begin position="367"/>
        <end position="486"/>
    </location>
</feature>
<dbReference type="Pfam" id="PF00732">
    <property type="entry name" value="GMC_oxred_N"/>
    <property type="match status" value="1"/>
</dbReference>
<dbReference type="EMBL" id="CP043499">
    <property type="protein sequence ID" value="QFY63083.1"/>
    <property type="molecule type" value="Genomic_DNA"/>
</dbReference>
<evidence type="ECO:0000256" key="5">
    <source>
        <dbReference type="ARBA" id="ARBA00023002"/>
    </source>
</evidence>
<dbReference type="OrthoDB" id="9798604at2"/>
<comment type="similarity">
    <text evidence="2">Belongs to the GMC oxidoreductase family.</text>
</comment>
<dbReference type="AlphaFoldDB" id="A0A5Q0CCE7"/>
<protein>
    <recommendedName>
        <fullName evidence="10">Choline dehydrogenase</fullName>
    </recommendedName>
</protein>
<dbReference type="Pfam" id="PF05199">
    <property type="entry name" value="GMC_oxred_C"/>
    <property type="match status" value="1"/>
</dbReference>
<keyword evidence="4" id="KW-0274">FAD</keyword>
<dbReference type="GO" id="GO:0050660">
    <property type="term" value="F:flavin adenine dinucleotide binding"/>
    <property type="evidence" value="ECO:0007669"/>
    <property type="project" value="InterPro"/>
</dbReference>
<evidence type="ECO:0000313" key="9">
    <source>
        <dbReference type="Proteomes" id="UP000326881"/>
    </source>
</evidence>
<dbReference type="Proteomes" id="UP000326881">
    <property type="component" value="Plasmid unnamed"/>
</dbReference>
<comment type="cofactor">
    <cofactor evidence="1">
        <name>FAD</name>
        <dbReference type="ChEBI" id="CHEBI:57692"/>
    </cofactor>
</comment>
<evidence type="ECO:0000313" key="8">
    <source>
        <dbReference type="EMBL" id="QFY63083.1"/>
    </source>
</evidence>
<gene>
    <name evidence="8" type="ORF">FZ934_22500</name>
</gene>
<evidence type="ECO:0000256" key="4">
    <source>
        <dbReference type="ARBA" id="ARBA00022827"/>
    </source>
</evidence>
<keyword evidence="3" id="KW-0285">Flavoprotein</keyword>
<reference evidence="8 9" key="1">
    <citation type="submission" date="2019-08" db="EMBL/GenBank/DDBJ databases">
        <title>Prosopis cineraria nodule microbiome.</title>
        <authorList>
            <person name="Ali R."/>
            <person name="Chaluvadi S.R."/>
            <person name="Wang X."/>
        </authorList>
    </citation>
    <scope>NUCLEOTIDE SEQUENCE [LARGE SCALE GENOMIC DNA]</scope>
    <source>
        <strain evidence="8 9">BG7</strain>
        <plasmid evidence="8 9">unnamed</plasmid>
    </source>
</reference>
<dbReference type="Gene3D" id="3.50.50.60">
    <property type="entry name" value="FAD/NAD(P)-binding domain"/>
    <property type="match status" value="2"/>
</dbReference>
<sequence>MGNNVMPEQSADVVIIGSGPTGSAYARVIRNKWPEARILMVEAGPQILPQKGAHLDNIVDLDERAAFELQAQGGDRSPRMPINKEEWEARRAGGFDGSMLRRSGLFIANEADPQDENLFAGFSAANVGGMGTKWSTGTPVPSEIELVPFIPTDEMHKALAVSAQLLGTNKDPRAGDVAAIAMRERLGEVFNPGRTPDRFVQPMPLAATPGPEGLRYHGTDVVLGDLVDEPKERFQILSETACRRVIHENGHVTGVELVRVGSEEAFVVKAATVVVACDSLHSPQLLYASGIRSEALGRYINDHYIVSQISEMQTDVPMASMSWIPSTTEFPYSVTIAATSLHTMPKASEMSGQPIGMGFFVASDISADNRVTFDDNNRDWLGLPAISIHWRQSEGDKARLEEAKGHAQRISAIIGRPAPGFATFVQPVGSSLHYQGTIRMGERDDGTSVCDRNSKVWGFDNLYVAGNGVIPTVTATNPTLFSVALASIGASQIADARRTV</sequence>